<evidence type="ECO:0008006" key="10">
    <source>
        <dbReference type="Google" id="ProtNLM"/>
    </source>
</evidence>
<feature type="domain" description="Beta-mannosidase-like galactose-binding" evidence="7">
    <location>
        <begin position="283"/>
        <end position="447"/>
    </location>
</feature>
<dbReference type="GO" id="GO:0005975">
    <property type="term" value="P:carbohydrate metabolic process"/>
    <property type="evidence" value="ECO:0007669"/>
    <property type="project" value="InterPro"/>
</dbReference>
<dbReference type="InterPro" id="IPR006102">
    <property type="entry name" value="Ig-like_GH2"/>
</dbReference>
<dbReference type="InterPro" id="IPR013320">
    <property type="entry name" value="ConA-like_dom_sf"/>
</dbReference>
<evidence type="ECO:0000256" key="3">
    <source>
        <dbReference type="ARBA" id="ARBA00023295"/>
    </source>
</evidence>
<feature type="domain" description="Glycoside hydrolase family 2 catalytic" evidence="5">
    <location>
        <begin position="642"/>
        <end position="781"/>
    </location>
</feature>
<dbReference type="Pfam" id="PF02836">
    <property type="entry name" value="Glyco_hydro_2_C"/>
    <property type="match status" value="1"/>
</dbReference>
<dbReference type="InterPro" id="IPR054593">
    <property type="entry name" value="Beta-mannosidase-like_N2"/>
</dbReference>
<dbReference type="PANTHER" id="PTHR43536">
    <property type="entry name" value="MANNOSYLGLYCOPROTEIN ENDO-BETA-MANNOSIDASE"/>
    <property type="match status" value="1"/>
</dbReference>
<dbReference type="SUPFAM" id="SSF49899">
    <property type="entry name" value="Concanavalin A-like lectins/glucanases"/>
    <property type="match status" value="1"/>
</dbReference>
<dbReference type="InterPro" id="IPR006103">
    <property type="entry name" value="Glyco_hydro_2_cat"/>
</dbReference>
<dbReference type="Gene3D" id="3.20.20.80">
    <property type="entry name" value="Glycosidases"/>
    <property type="match status" value="1"/>
</dbReference>
<protein>
    <recommendedName>
        <fullName evidence="10">Exo-1,4-beta-D-glucosaminidase</fullName>
    </recommendedName>
</protein>
<evidence type="ECO:0000256" key="2">
    <source>
        <dbReference type="ARBA" id="ARBA00022801"/>
    </source>
</evidence>
<evidence type="ECO:0000259" key="6">
    <source>
        <dbReference type="Pfam" id="PF18368"/>
    </source>
</evidence>
<accession>A0A7W7ZDK4</accession>
<evidence type="ECO:0000259" key="4">
    <source>
        <dbReference type="Pfam" id="PF00703"/>
    </source>
</evidence>
<dbReference type="Pfam" id="PF18368">
    <property type="entry name" value="Ig_GlcNase"/>
    <property type="match status" value="1"/>
</dbReference>
<dbReference type="Pfam" id="PF00703">
    <property type="entry name" value="Glyco_hydro_2"/>
    <property type="match status" value="1"/>
</dbReference>
<feature type="domain" description="Exo-beta-D-glucosaminidase Ig-fold" evidence="6">
    <location>
        <begin position="1031"/>
        <end position="1138"/>
    </location>
</feature>
<sequence length="1147" mass="126728">MQHRLHAQAHVLTVKPETTERIVGPYDVNVLRGGPGLTKAMPPASEVLSANSVSTLSAWVLLDQKVPETTLIAGLGDPSHEDSRFIGLRDLKLVLRLGKGRELTASRPLNRNGWHLLTATFAPQGTHLYADSVEVASGSEVVGRVDPQLMIAPAEVLPGEPFIHFGGLVAQVTVDATELSREEVRARAVLPPNPALLRPEEASQPWPVQTREQAGYLAPQDPALMPHSREPFSKPIALPLPPLSATALTPREGSAWTVSDNWMLTTAPNEPMDGAALSESGYDSRKWMRATVPGTVLTTMVDRGVYPDPDFGLNNLAIPESLNKQSYWYRVEFETPRQSAGHHLSLTFNGINYAAEVWLNGHELGSIKGAFIRGSFDVSSLLRKDGRNALAVLILPPPHPGIPQEQSMLGGPGENGGAMCLDGPTFVATEGWDWIPAIRDRNMGIWQDVVLSVTDQLQIGDPQVITRLPLPETSSADVEITVPVQNHSAQSVTAEVHAEFEGVQLSKAVTLASGETKVKLTRAEFPQLHVDHPRLWWPNGYGRPDLYHLKLTVGEGSQQSDLKTLTFGIREITYELSLFDTSGAIRRVEVSPAEAKARNEQVVDVRHEGMRNREADFYSASLTAAGEHSTAVKSVTDEPGLTDLVLKVNGVRIAARGGNWGMDDSRKRVSREHLEPYFRLHREANMNIIRNWVGQNTEETFYQLADEYGMMVWNDFWASTQNYNVEPEDVPLFLKNARDVVARFRNHPSIVMWCGRNEGVPQPTLNEGLIDVFREEDGTRYYTPGSNRINLRNSGPYFYQQPDLYYTKWDRGFSVELGIPSPSTLEALKSSMAPADQWPIGDAWAYHDWHQEGNGLVEPFMHKLEQEFGAATSLEDFERKAQMLSYVEHRAIFEGFNQHLWTPNSGRMLWMTQPAWPSNMWQIFNSDYDTPGSFYGVKKACESLHVQLDLSDFTVAAVNTSNTDSGSVSVKATVYSLANQVLLTQEKLVPLGADRTAVAFPLDLAPLFAAQGVVLVKLEMKDGSGTVVSDNTYWLAGDDDEYRKLNDLARVKLSANATSHTDGEETVVELKLTNPSTTAALATKAVLLNAKSGSQILPAYFSDNYVSLLPNETKSITVHYPSKLAVGKAKIDLRGWNVEQVSVDVTK</sequence>
<evidence type="ECO:0000259" key="5">
    <source>
        <dbReference type="Pfam" id="PF02836"/>
    </source>
</evidence>
<dbReference type="InterPro" id="IPR041351">
    <property type="entry name" value="Ig_GlcNase"/>
</dbReference>
<dbReference type="InterPro" id="IPR008979">
    <property type="entry name" value="Galactose-bd-like_sf"/>
</dbReference>
<dbReference type="SUPFAM" id="SSF51445">
    <property type="entry name" value="(Trans)glycosidases"/>
    <property type="match status" value="1"/>
</dbReference>
<dbReference type="EMBL" id="JACHIP010000003">
    <property type="protein sequence ID" value="MBB5057955.1"/>
    <property type="molecule type" value="Genomic_DNA"/>
</dbReference>
<dbReference type="AlphaFoldDB" id="A0A7W7ZDK4"/>
<proteinExistence type="inferred from homology"/>
<evidence type="ECO:0000313" key="8">
    <source>
        <dbReference type="EMBL" id="MBB5057955.1"/>
    </source>
</evidence>
<organism evidence="8 9">
    <name type="scientific">Granulicella aggregans</name>
    <dbReference type="NCBI Taxonomy" id="474949"/>
    <lineage>
        <taxon>Bacteria</taxon>
        <taxon>Pseudomonadati</taxon>
        <taxon>Acidobacteriota</taxon>
        <taxon>Terriglobia</taxon>
        <taxon>Terriglobales</taxon>
        <taxon>Acidobacteriaceae</taxon>
        <taxon>Granulicella</taxon>
    </lineage>
</organism>
<dbReference type="Pfam" id="PF22666">
    <property type="entry name" value="Glyco_hydro_2_N2"/>
    <property type="match status" value="1"/>
</dbReference>
<dbReference type="Pfam" id="PF13385">
    <property type="entry name" value="Laminin_G_3"/>
    <property type="match status" value="1"/>
</dbReference>
<gene>
    <name evidence="8" type="ORF">HDF16_002661</name>
</gene>
<comment type="caution">
    <text evidence="8">The sequence shown here is derived from an EMBL/GenBank/DDBJ whole genome shotgun (WGS) entry which is preliminary data.</text>
</comment>
<name>A0A7W7ZDK4_9BACT</name>
<reference evidence="8 9" key="1">
    <citation type="submission" date="2020-08" db="EMBL/GenBank/DDBJ databases">
        <title>Genomic Encyclopedia of Type Strains, Phase IV (KMG-V): Genome sequencing to study the core and pangenomes of soil and plant-associated prokaryotes.</title>
        <authorList>
            <person name="Whitman W."/>
        </authorList>
    </citation>
    <scope>NUCLEOTIDE SEQUENCE [LARGE SCALE GENOMIC DNA]</scope>
    <source>
        <strain evidence="8 9">M8UP14</strain>
    </source>
</reference>
<evidence type="ECO:0000313" key="9">
    <source>
        <dbReference type="Proteomes" id="UP000540989"/>
    </source>
</evidence>
<dbReference type="InterPro" id="IPR043534">
    <property type="entry name" value="EBDG/EBM"/>
</dbReference>
<feature type="domain" description="Glycoside hydrolase family 2 immunoglobulin-like beta-sandwich" evidence="4">
    <location>
        <begin position="461"/>
        <end position="570"/>
    </location>
</feature>
<keyword evidence="2" id="KW-0378">Hydrolase</keyword>
<dbReference type="GO" id="GO:0004553">
    <property type="term" value="F:hydrolase activity, hydrolyzing O-glycosyl compounds"/>
    <property type="evidence" value="ECO:0007669"/>
    <property type="project" value="InterPro"/>
</dbReference>
<evidence type="ECO:0000259" key="7">
    <source>
        <dbReference type="Pfam" id="PF22666"/>
    </source>
</evidence>
<dbReference type="Gene3D" id="2.60.40.10">
    <property type="entry name" value="Immunoglobulins"/>
    <property type="match status" value="2"/>
</dbReference>
<dbReference type="InterPro" id="IPR036156">
    <property type="entry name" value="Beta-gal/glucu_dom_sf"/>
</dbReference>
<keyword evidence="9" id="KW-1185">Reference proteome</keyword>
<dbReference type="InterPro" id="IPR017853">
    <property type="entry name" value="GH"/>
</dbReference>
<dbReference type="SUPFAM" id="SSF49785">
    <property type="entry name" value="Galactose-binding domain-like"/>
    <property type="match status" value="1"/>
</dbReference>
<dbReference type="SUPFAM" id="SSF49303">
    <property type="entry name" value="beta-Galactosidase/glucuronidase domain"/>
    <property type="match status" value="3"/>
</dbReference>
<dbReference type="Gene3D" id="2.60.120.260">
    <property type="entry name" value="Galactose-binding domain-like"/>
    <property type="match status" value="1"/>
</dbReference>
<keyword evidence="3" id="KW-0326">Glycosidase</keyword>
<comment type="similarity">
    <text evidence="1">Belongs to the glycosyl hydrolase 2 family.</text>
</comment>
<dbReference type="InterPro" id="IPR013783">
    <property type="entry name" value="Ig-like_fold"/>
</dbReference>
<dbReference type="PANTHER" id="PTHR43536:SF1">
    <property type="entry name" value="MANNOSYLGLYCOPROTEIN ENDO-BETA-MANNOSIDASE"/>
    <property type="match status" value="1"/>
</dbReference>
<evidence type="ECO:0000256" key="1">
    <source>
        <dbReference type="ARBA" id="ARBA00007401"/>
    </source>
</evidence>
<dbReference type="Gene3D" id="2.60.120.200">
    <property type="match status" value="1"/>
</dbReference>
<dbReference type="Proteomes" id="UP000540989">
    <property type="component" value="Unassembled WGS sequence"/>
</dbReference>